<dbReference type="EMBL" id="FOQD01000005">
    <property type="protein sequence ID" value="SFI09244.1"/>
    <property type="molecule type" value="Genomic_DNA"/>
</dbReference>
<accession>A0A1I3FDK9</accession>
<sequence>MLSGAAAASVAIAHLPPEIAIPHTFEPFLFAPGATVSGQGVDFAGSHLTVNVTSNYGILNFQTFIQAGNGVTSTSDGDISLNNVIVAHWERGPDQNGQTYDGPMIITFGDGATAGTVQAVLRQVGYVNASEDRLRVGMSETFQLQTADGTSSPLYQQTVTISDVPYLFNAQPDATLQYRPGNSLLYFALNIELGVNEDSFADGTKLIVKLPQGTSQEKLSILSWGNAYFTFKNHAILIYGEQVATYTGGTGSNPLIVTFDNQYKAGFPWSAYNVSQLIHSLTYTTTQTQPTLGEVHPITIQLRSANTGLSSNILTVPVQMTGDLNLTGGGKLVTYQRGGPPTIAASNVFTLGSEQYFAGSILTLQLNNGAGRDQFTILAGNGLTVTANQIRYKNVLIANFTGGVGKTPLTITFTAKATKEGVDAVLHQAAFFNDSPAASTAYTRSLSINFTDALGGQGGVAGQWIKVTA</sequence>
<dbReference type="Proteomes" id="UP000199518">
    <property type="component" value="Unassembled WGS sequence"/>
</dbReference>
<evidence type="ECO:0000313" key="2">
    <source>
        <dbReference type="Proteomes" id="UP000199518"/>
    </source>
</evidence>
<dbReference type="AlphaFoldDB" id="A0A1I3FDK9"/>
<gene>
    <name evidence="1" type="ORF">SAMN05421753_105191</name>
</gene>
<proteinExistence type="predicted"/>
<keyword evidence="2" id="KW-1185">Reference proteome</keyword>
<reference evidence="2" key="1">
    <citation type="submission" date="2016-10" db="EMBL/GenBank/DDBJ databases">
        <authorList>
            <person name="Varghese N."/>
            <person name="Submissions S."/>
        </authorList>
    </citation>
    <scope>NUCLEOTIDE SEQUENCE [LARGE SCALE GENOMIC DNA]</scope>
    <source>
        <strain evidence="2">DSM 26348</strain>
    </source>
</reference>
<name>A0A1I3FDK9_9PLAN</name>
<protein>
    <submittedName>
        <fullName evidence="1">Uncharacterized protein</fullName>
    </submittedName>
</protein>
<evidence type="ECO:0000313" key="1">
    <source>
        <dbReference type="EMBL" id="SFI09244.1"/>
    </source>
</evidence>
<organism evidence="1 2">
    <name type="scientific">Planctomicrobium piriforme</name>
    <dbReference type="NCBI Taxonomy" id="1576369"/>
    <lineage>
        <taxon>Bacteria</taxon>
        <taxon>Pseudomonadati</taxon>
        <taxon>Planctomycetota</taxon>
        <taxon>Planctomycetia</taxon>
        <taxon>Planctomycetales</taxon>
        <taxon>Planctomycetaceae</taxon>
        <taxon>Planctomicrobium</taxon>
    </lineage>
</organism>